<name>A0A7C4EN41_9BACT</name>
<evidence type="ECO:0000256" key="1">
    <source>
        <dbReference type="SAM" id="Phobius"/>
    </source>
</evidence>
<sequence length="273" mass="30918">MKKLIQSKFYFYYKGLLITILSIVLFIPEISSATLTVKANHDHIKINFFYHGDEVNVSGISDEGLDLIIKITSPEIHQVMKKKGKVAGLLWMNVGTLNFEHVPNLYFLHTTGKLDELLEKKEMDRYIIGYPALFKHVEITSDEKTKAVALTGEEKEQWFKEYVKFKESLSLYHLSEGDVSIKKVEKGLQDYHIRIEWPYQAPPGEYTVTVYGIKNKQVVETAETKVFVEQVGGVKTLSDMAKNYSAIYGIISIIVAIAAGFGVGMIFRKGGSH</sequence>
<accession>A0A7C4EN41</accession>
<keyword evidence="1" id="KW-0812">Transmembrane</keyword>
<protein>
    <recommendedName>
        <fullName evidence="3">Transmembrane protein</fullName>
    </recommendedName>
</protein>
<dbReference type="InterPro" id="IPR019088">
    <property type="entry name" value="CHP02186-rel_TM"/>
</dbReference>
<dbReference type="AlphaFoldDB" id="A0A7C4EN41"/>
<evidence type="ECO:0000313" key="2">
    <source>
        <dbReference type="EMBL" id="HGH00209.1"/>
    </source>
</evidence>
<evidence type="ECO:0008006" key="3">
    <source>
        <dbReference type="Google" id="ProtNLM"/>
    </source>
</evidence>
<dbReference type="Pfam" id="PF09608">
    <property type="entry name" value="Alph_Pro_TM"/>
    <property type="match status" value="1"/>
</dbReference>
<organism evidence="2">
    <name type="scientific">Thermodesulfovibrio aggregans</name>
    <dbReference type="NCBI Taxonomy" id="86166"/>
    <lineage>
        <taxon>Bacteria</taxon>
        <taxon>Pseudomonadati</taxon>
        <taxon>Nitrospirota</taxon>
        <taxon>Thermodesulfovibrionia</taxon>
        <taxon>Thermodesulfovibrionales</taxon>
        <taxon>Thermodesulfovibrionaceae</taxon>
        <taxon>Thermodesulfovibrio</taxon>
    </lineage>
</organism>
<reference evidence="2" key="1">
    <citation type="journal article" date="2020" name="mSystems">
        <title>Genome- and Community-Level Interaction Insights into Carbon Utilization and Element Cycling Functions of Hydrothermarchaeota in Hydrothermal Sediment.</title>
        <authorList>
            <person name="Zhou Z."/>
            <person name="Liu Y."/>
            <person name="Xu W."/>
            <person name="Pan J."/>
            <person name="Luo Z.H."/>
            <person name="Li M."/>
        </authorList>
    </citation>
    <scope>NUCLEOTIDE SEQUENCE [LARGE SCALE GENOMIC DNA]</scope>
    <source>
        <strain evidence="2">SpSt-788</strain>
    </source>
</reference>
<dbReference type="EMBL" id="DTHO01000075">
    <property type="protein sequence ID" value="HGH00209.1"/>
    <property type="molecule type" value="Genomic_DNA"/>
</dbReference>
<comment type="caution">
    <text evidence="2">The sequence shown here is derived from an EMBL/GenBank/DDBJ whole genome shotgun (WGS) entry which is preliminary data.</text>
</comment>
<keyword evidence="1" id="KW-0472">Membrane</keyword>
<feature type="transmembrane region" description="Helical" evidence="1">
    <location>
        <begin position="246"/>
        <end position="267"/>
    </location>
</feature>
<keyword evidence="1" id="KW-1133">Transmembrane helix</keyword>
<gene>
    <name evidence="2" type="ORF">ENV75_07180</name>
</gene>
<proteinExistence type="predicted"/>